<sequence>MRPSSAQYEPLNVDDSNVNHRQLPHKRLRRQKVQRAVLLAFIFLFALSVFGIWRKPDTGDTKGTADDHVPQNTGNTVSPHEYENLKIGNISWVDCEPLLQGVDCGYIVAPKDHANYEVGKAFVYIARYKARRVPRKGIVFMNPGGPGHPGTPLALEKGKEMAELIGGDWDLVGFDPRGVGRTTPSTRCFESTQDFRKFFANTVVERGLNIPSTSDLSAPSLRQSLVGQYTEFVELKKKQGELCKKSMGDELKYMGSTTVARDIEFMSRVLEGDNAKINYWGESYGTVIGSNLINLFPDRIGKVVIDGVVNPVVLTQEPTHKWPINWVSDSEKTYERFLNDCSRAGPTRCPLSRSRDDSTQQIEARIESFLDSVAKNPIPLALDGGHALLTSGTVRALLLIALHAPKNWPTFAPTLASAMSANHTAQAVLYQMAFPLVNDPPHPPFARDLERQAITCLDGPVQSSPVSAEDLADQSIKSLQESSRHFGASTGLSEPDGGCEFWPANSQVRREEMRLDRANEVMKDEKRVLIISNTADPITPMSSGLLVNSLLPDSSTLVIQDGPGHCSTSFPSQCITELQKAFWAGQPPANGTVCKADQETFPASD</sequence>
<feature type="domain" description="AB hydrolase-1" evidence="4">
    <location>
        <begin position="139"/>
        <end position="343"/>
    </location>
</feature>
<dbReference type="SUPFAM" id="SSF53474">
    <property type="entry name" value="alpha/beta-Hydrolases"/>
    <property type="match status" value="1"/>
</dbReference>
<dbReference type="Pfam" id="PF00561">
    <property type="entry name" value="Abhydrolase_1"/>
    <property type="match status" value="1"/>
</dbReference>
<proteinExistence type="inferred from homology"/>
<dbReference type="EMBL" id="JBBXMP010000032">
    <property type="protein sequence ID" value="KAL0066734.1"/>
    <property type="molecule type" value="Genomic_DNA"/>
</dbReference>
<name>A0ABR3A0A8_9AGAR</name>
<dbReference type="InterPro" id="IPR000073">
    <property type="entry name" value="AB_hydrolase_1"/>
</dbReference>
<accession>A0ABR3A0A8</accession>
<feature type="domain" description="Peptidase S33 tripeptidyl aminopeptidase-like C-terminal" evidence="5">
    <location>
        <begin position="497"/>
        <end position="594"/>
    </location>
</feature>
<dbReference type="InterPro" id="IPR013595">
    <property type="entry name" value="Pept_S33_TAP-like_C"/>
</dbReference>
<feature type="transmembrane region" description="Helical" evidence="3">
    <location>
        <begin position="36"/>
        <end position="53"/>
    </location>
</feature>
<comment type="caution">
    <text evidence="6">The sequence shown here is derived from an EMBL/GenBank/DDBJ whole genome shotgun (WGS) entry which is preliminary data.</text>
</comment>
<gene>
    <name evidence="6" type="ORF">AAF712_006125</name>
</gene>
<organism evidence="6 7">
    <name type="scientific">Marasmius tenuissimus</name>
    <dbReference type="NCBI Taxonomy" id="585030"/>
    <lineage>
        <taxon>Eukaryota</taxon>
        <taxon>Fungi</taxon>
        <taxon>Dikarya</taxon>
        <taxon>Basidiomycota</taxon>
        <taxon>Agaricomycotina</taxon>
        <taxon>Agaricomycetes</taxon>
        <taxon>Agaricomycetidae</taxon>
        <taxon>Agaricales</taxon>
        <taxon>Marasmiineae</taxon>
        <taxon>Marasmiaceae</taxon>
        <taxon>Marasmius</taxon>
    </lineage>
</organism>
<evidence type="ECO:0000259" key="4">
    <source>
        <dbReference type="Pfam" id="PF00561"/>
    </source>
</evidence>
<dbReference type="InterPro" id="IPR051601">
    <property type="entry name" value="Serine_prot/Carboxylest_S33"/>
</dbReference>
<reference evidence="6 7" key="1">
    <citation type="submission" date="2024-05" db="EMBL/GenBank/DDBJ databases">
        <title>A draft genome resource for the thread blight pathogen Marasmius tenuissimus strain MS-2.</title>
        <authorList>
            <person name="Yulfo-Soto G.E."/>
            <person name="Baruah I.K."/>
            <person name="Amoako-Attah I."/>
            <person name="Bukari Y."/>
            <person name="Meinhardt L.W."/>
            <person name="Bailey B.A."/>
            <person name="Cohen S.P."/>
        </authorList>
    </citation>
    <scope>NUCLEOTIDE SEQUENCE [LARGE SCALE GENOMIC DNA]</scope>
    <source>
        <strain evidence="6 7">MS-2</strain>
    </source>
</reference>
<dbReference type="Gene3D" id="3.40.50.1820">
    <property type="entry name" value="alpha/beta hydrolase"/>
    <property type="match status" value="1"/>
</dbReference>
<comment type="similarity">
    <text evidence="1">Belongs to the peptidase S33 family.</text>
</comment>
<keyword evidence="3" id="KW-0472">Membrane</keyword>
<evidence type="ECO:0000256" key="2">
    <source>
        <dbReference type="ARBA" id="ARBA00022801"/>
    </source>
</evidence>
<dbReference type="PANTHER" id="PTHR43248:SF25">
    <property type="entry name" value="AB HYDROLASE-1 DOMAIN-CONTAINING PROTEIN-RELATED"/>
    <property type="match status" value="1"/>
</dbReference>
<dbReference type="PANTHER" id="PTHR43248">
    <property type="entry name" value="2-SUCCINYL-6-HYDROXY-2,4-CYCLOHEXADIENE-1-CARBOXYLATE SYNTHASE"/>
    <property type="match status" value="1"/>
</dbReference>
<keyword evidence="7" id="KW-1185">Reference proteome</keyword>
<evidence type="ECO:0000313" key="6">
    <source>
        <dbReference type="EMBL" id="KAL0066734.1"/>
    </source>
</evidence>
<evidence type="ECO:0000259" key="5">
    <source>
        <dbReference type="Pfam" id="PF08386"/>
    </source>
</evidence>
<evidence type="ECO:0000256" key="3">
    <source>
        <dbReference type="SAM" id="Phobius"/>
    </source>
</evidence>
<evidence type="ECO:0000256" key="1">
    <source>
        <dbReference type="ARBA" id="ARBA00010088"/>
    </source>
</evidence>
<protein>
    <submittedName>
        <fullName evidence="6">Uncharacterized protein</fullName>
    </submittedName>
</protein>
<keyword evidence="2" id="KW-0378">Hydrolase</keyword>
<dbReference type="InterPro" id="IPR029058">
    <property type="entry name" value="AB_hydrolase_fold"/>
</dbReference>
<evidence type="ECO:0000313" key="7">
    <source>
        <dbReference type="Proteomes" id="UP001437256"/>
    </source>
</evidence>
<keyword evidence="3" id="KW-1133">Transmembrane helix</keyword>
<dbReference type="Pfam" id="PF08386">
    <property type="entry name" value="Abhydrolase_4"/>
    <property type="match status" value="1"/>
</dbReference>
<dbReference type="Proteomes" id="UP001437256">
    <property type="component" value="Unassembled WGS sequence"/>
</dbReference>
<keyword evidence="3" id="KW-0812">Transmembrane</keyword>